<dbReference type="Gene3D" id="3.40.50.2300">
    <property type="match status" value="2"/>
</dbReference>
<dbReference type="InterPro" id="IPR028081">
    <property type="entry name" value="Leu-bd"/>
</dbReference>
<feature type="signal peptide" evidence="4">
    <location>
        <begin position="1"/>
        <end position="21"/>
    </location>
</feature>
<reference evidence="6 7" key="1">
    <citation type="journal article" date="2019" name="Int. J. Syst. Evol. Microbiol.">
        <title>The Global Catalogue of Microorganisms (GCM) 10K type strain sequencing project: providing services to taxonomists for standard genome sequencing and annotation.</title>
        <authorList>
            <consortium name="The Broad Institute Genomics Platform"/>
            <consortium name="The Broad Institute Genome Sequencing Center for Infectious Disease"/>
            <person name="Wu L."/>
            <person name="Ma J."/>
        </authorList>
    </citation>
    <scope>NUCLEOTIDE SEQUENCE [LARGE SCALE GENOMIC DNA]</scope>
    <source>
        <strain evidence="6 7">JCM 11117</strain>
    </source>
</reference>
<evidence type="ECO:0000313" key="7">
    <source>
        <dbReference type="Proteomes" id="UP001499967"/>
    </source>
</evidence>
<evidence type="ECO:0000313" key="6">
    <source>
        <dbReference type="EMBL" id="GAA0923939.1"/>
    </source>
</evidence>
<organism evidence="6 7">
    <name type="scientific">Pseudonocardia zijingensis</name>
    <dbReference type="NCBI Taxonomy" id="153376"/>
    <lineage>
        <taxon>Bacteria</taxon>
        <taxon>Bacillati</taxon>
        <taxon>Actinomycetota</taxon>
        <taxon>Actinomycetes</taxon>
        <taxon>Pseudonocardiales</taxon>
        <taxon>Pseudonocardiaceae</taxon>
        <taxon>Pseudonocardia</taxon>
    </lineage>
</organism>
<evidence type="ECO:0000259" key="5">
    <source>
        <dbReference type="Pfam" id="PF13458"/>
    </source>
</evidence>
<comment type="similarity">
    <text evidence="1">Belongs to the leucine-binding protein family.</text>
</comment>
<feature type="region of interest" description="Disordered" evidence="3">
    <location>
        <begin position="28"/>
        <end position="62"/>
    </location>
</feature>
<dbReference type="PANTHER" id="PTHR47151:SF2">
    <property type="entry name" value="AMINO ACID BINDING PROTEIN"/>
    <property type="match status" value="1"/>
</dbReference>
<evidence type="ECO:0000256" key="2">
    <source>
        <dbReference type="ARBA" id="ARBA00022729"/>
    </source>
</evidence>
<dbReference type="RefSeq" id="WP_343939050.1">
    <property type="nucleotide sequence ID" value="NZ_BAAAHP010000020.1"/>
</dbReference>
<comment type="caution">
    <text evidence="6">The sequence shown here is derived from an EMBL/GenBank/DDBJ whole genome shotgun (WGS) entry which is preliminary data.</text>
</comment>
<dbReference type="Proteomes" id="UP001499967">
    <property type="component" value="Unassembled WGS sequence"/>
</dbReference>
<dbReference type="PANTHER" id="PTHR47151">
    <property type="entry name" value="LEU/ILE/VAL-BINDING ABC TRANSPORTER SUBUNIT"/>
    <property type="match status" value="1"/>
</dbReference>
<dbReference type="PROSITE" id="PS51257">
    <property type="entry name" value="PROKAR_LIPOPROTEIN"/>
    <property type="match status" value="1"/>
</dbReference>
<proteinExistence type="inferred from homology"/>
<feature type="chain" id="PRO_5045903807" evidence="4">
    <location>
        <begin position="22"/>
        <end position="408"/>
    </location>
</feature>
<name>A0ABN1P8Y2_9PSEU</name>
<evidence type="ECO:0000256" key="1">
    <source>
        <dbReference type="ARBA" id="ARBA00010062"/>
    </source>
</evidence>
<dbReference type="SUPFAM" id="SSF53822">
    <property type="entry name" value="Periplasmic binding protein-like I"/>
    <property type="match status" value="1"/>
</dbReference>
<dbReference type="Pfam" id="PF13458">
    <property type="entry name" value="Peripla_BP_6"/>
    <property type="match status" value="1"/>
</dbReference>
<dbReference type="CDD" id="cd06342">
    <property type="entry name" value="PBP1_ABC_LIVBP-like"/>
    <property type="match status" value="1"/>
</dbReference>
<evidence type="ECO:0000256" key="4">
    <source>
        <dbReference type="SAM" id="SignalP"/>
    </source>
</evidence>
<keyword evidence="7" id="KW-1185">Reference proteome</keyword>
<protein>
    <submittedName>
        <fullName evidence="6">Branched-chain amino acid ABC transporter substrate-binding protein</fullName>
    </submittedName>
</protein>
<feature type="domain" description="Leucine-binding protein" evidence="5">
    <location>
        <begin position="72"/>
        <end position="399"/>
    </location>
</feature>
<accession>A0ABN1P8Y2</accession>
<keyword evidence="2 4" id="KW-0732">Signal</keyword>
<sequence length="408" mass="42060">MSRKRKVLALAATLAGAMVLAACGGGGGGGETGGAAPTQQRAEPTQAPFTPPADAQLPAGDGQGQCSGNPAIAYIGTIAGANAGLGIAIKQAVELAVEEHNEANPGCQVSYKEFDTGGSPQTALAPTVAAINDPSILGVVGLPFSGESEAVGPALTEAGLVGVTPSATRPDLSQKGWTHFFRGLGNDSVQGPAAARFITGTLGAQTVCVIRDDSAYGQGLATEVTNALGDAAACDEEIKTGQTEFSAAIGTIESANPDAIFFAGYYAEGAPFAQQLRDAGVEADLVVPDGVKDPIFVQNAGEASEGVYMTCPCLPGDVFPEFTEAYQARWNVEPQTYSAEAYDATTVLLRGLDQGISDRAGLLDHVRNYQGQGLTKMFAWNEQGELNETPVWSYVVKDGQIERLSPID</sequence>
<evidence type="ECO:0000256" key="3">
    <source>
        <dbReference type="SAM" id="MobiDB-lite"/>
    </source>
</evidence>
<dbReference type="EMBL" id="BAAAHP010000020">
    <property type="protein sequence ID" value="GAA0923939.1"/>
    <property type="molecule type" value="Genomic_DNA"/>
</dbReference>
<dbReference type="InterPro" id="IPR028082">
    <property type="entry name" value="Peripla_BP_I"/>
</dbReference>
<gene>
    <name evidence="6" type="ORF">GCM10009559_08270</name>
</gene>